<dbReference type="EMBL" id="BPLQ01010973">
    <property type="protein sequence ID" value="GIY54752.1"/>
    <property type="molecule type" value="Genomic_DNA"/>
</dbReference>
<proteinExistence type="predicted"/>
<accession>A0AAV4UAH4</accession>
<dbReference type="Proteomes" id="UP001054837">
    <property type="component" value="Unassembled WGS sequence"/>
</dbReference>
<comment type="caution">
    <text evidence="2">The sequence shown here is derived from an EMBL/GenBank/DDBJ whole genome shotgun (WGS) entry which is preliminary data.</text>
</comment>
<keyword evidence="3" id="KW-1185">Reference proteome</keyword>
<evidence type="ECO:0000313" key="2">
    <source>
        <dbReference type="EMBL" id="GIY54752.1"/>
    </source>
</evidence>
<evidence type="ECO:0000256" key="1">
    <source>
        <dbReference type="SAM" id="MobiDB-lite"/>
    </source>
</evidence>
<name>A0AAV4UAH4_9ARAC</name>
<reference evidence="2 3" key="1">
    <citation type="submission" date="2021-06" db="EMBL/GenBank/DDBJ databases">
        <title>Caerostris darwini draft genome.</title>
        <authorList>
            <person name="Kono N."/>
            <person name="Arakawa K."/>
        </authorList>
    </citation>
    <scope>NUCLEOTIDE SEQUENCE [LARGE SCALE GENOMIC DNA]</scope>
</reference>
<feature type="region of interest" description="Disordered" evidence="1">
    <location>
        <begin position="1"/>
        <end position="67"/>
    </location>
</feature>
<organism evidence="2 3">
    <name type="scientific">Caerostris darwini</name>
    <dbReference type="NCBI Taxonomy" id="1538125"/>
    <lineage>
        <taxon>Eukaryota</taxon>
        <taxon>Metazoa</taxon>
        <taxon>Ecdysozoa</taxon>
        <taxon>Arthropoda</taxon>
        <taxon>Chelicerata</taxon>
        <taxon>Arachnida</taxon>
        <taxon>Araneae</taxon>
        <taxon>Araneomorphae</taxon>
        <taxon>Entelegynae</taxon>
        <taxon>Araneoidea</taxon>
        <taxon>Araneidae</taxon>
        <taxon>Caerostris</taxon>
    </lineage>
</organism>
<dbReference type="AlphaFoldDB" id="A0AAV4UAH4"/>
<sequence>MSTSDSSSSEGEIGLNDVVSDTPTPEKASLRSKQLSQKKRKTGQNIKRTSAAKAKEEAVPATSQSPTQQLLTCASQLEQIFNKLKIAQGAR</sequence>
<evidence type="ECO:0000313" key="3">
    <source>
        <dbReference type="Proteomes" id="UP001054837"/>
    </source>
</evidence>
<protein>
    <submittedName>
        <fullName evidence="2">Uncharacterized protein</fullName>
    </submittedName>
</protein>
<gene>
    <name evidence="2" type="ORF">CDAR_390931</name>
</gene>